<evidence type="ECO:0000313" key="5">
    <source>
        <dbReference type="Proteomes" id="UP000018468"/>
    </source>
</evidence>
<feature type="domain" description="Matrix-remodeling-associated protein 7 helical" evidence="3">
    <location>
        <begin position="190"/>
        <end position="217"/>
    </location>
</feature>
<dbReference type="Pfam" id="PF25473">
    <property type="entry name" value="MXRA7_helical"/>
    <property type="match status" value="1"/>
</dbReference>
<dbReference type="InterPro" id="IPR057534">
    <property type="entry name" value="MXRA7_helical"/>
</dbReference>
<reference evidence="4" key="3">
    <citation type="submission" date="2025-09" db="UniProtKB">
        <authorList>
            <consortium name="Ensembl"/>
        </authorList>
    </citation>
    <scope>IDENTIFICATION</scope>
</reference>
<dbReference type="EMBL" id="AHAT01000269">
    <property type="status" value="NOT_ANNOTATED_CDS"/>
    <property type="molecule type" value="Genomic_DNA"/>
</dbReference>
<accession>W5MZP6</accession>
<sequence length="225" mass="24634">MDVAIDMYIVTSTIIFTLFAIILASVFLKMKSAPAEKEPCKPEDEADGAQSDKANAEGDPGDGERSETDEKEPATVSREEDVKDEEAKGDAAKTEQPAEPREKAETVAGGAKGVEEIGAEDGEVNKEHTRQEAEKASVREDTVLDESIAKTESQVPHHEADKEESQNTAPAHEKGTAVAEEAEEVQLSLKYSPGKLRASQYENMMTKEELEEEQRIEFTTDFTSL</sequence>
<feature type="compositionally biased region" description="Basic and acidic residues" evidence="1">
    <location>
        <begin position="34"/>
        <end position="43"/>
    </location>
</feature>
<dbReference type="EMBL" id="AHAT01000270">
    <property type="status" value="NOT_ANNOTATED_CDS"/>
    <property type="molecule type" value="Genomic_DNA"/>
</dbReference>
<dbReference type="GeneID" id="102689736"/>
<evidence type="ECO:0000256" key="1">
    <source>
        <dbReference type="SAM" id="MobiDB-lite"/>
    </source>
</evidence>
<dbReference type="Bgee" id="ENSLOCG00000011276">
    <property type="expression patterns" value="Expressed in heart and 13 other cell types or tissues"/>
</dbReference>
<reference evidence="4" key="2">
    <citation type="submission" date="2025-08" db="UniProtKB">
        <authorList>
            <consortium name="Ensembl"/>
        </authorList>
    </citation>
    <scope>IDENTIFICATION</scope>
</reference>
<dbReference type="PANTHER" id="PTHR21845:SF2">
    <property type="entry name" value="MATRIX-REMODELING-ASSOCIATED PROTEIN 7"/>
    <property type="match status" value="1"/>
</dbReference>
<dbReference type="InterPro" id="IPR026622">
    <property type="entry name" value="Mxra7"/>
</dbReference>
<feature type="region of interest" description="Disordered" evidence="1">
    <location>
        <begin position="33"/>
        <end position="183"/>
    </location>
</feature>
<dbReference type="eggNOG" id="ENOG502SAE0">
    <property type="taxonomic scope" value="Eukaryota"/>
</dbReference>
<dbReference type="STRING" id="7918.ENSLOCP00000013855"/>
<feature type="compositionally biased region" description="Basic and acidic residues" evidence="1">
    <location>
        <begin position="155"/>
        <end position="175"/>
    </location>
</feature>
<name>W5MZP6_LEPOC</name>
<reference evidence="5" key="1">
    <citation type="submission" date="2011-12" db="EMBL/GenBank/DDBJ databases">
        <title>The Draft Genome of Lepisosteus oculatus.</title>
        <authorList>
            <consortium name="The Broad Institute Genome Assembly &amp; Analysis Group"/>
            <consortium name="Computational R&amp;D Group"/>
            <consortium name="and Sequencing Platform"/>
            <person name="Di Palma F."/>
            <person name="Alfoldi J."/>
            <person name="Johnson J."/>
            <person name="Berlin A."/>
            <person name="Gnerre S."/>
            <person name="Jaffe D."/>
            <person name="MacCallum I."/>
            <person name="Young S."/>
            <person name="Walker B.J."/>
            <person name="Lander E.S."/>
            <person name="Lindblad-Toh K."/>
        </authorList>
    </citation>
    <scope>NUCLEOTIDE SEQUENCE [LARGE SCALE GENOMIC DNA]</scope>
</reference>
<dbReference type="OrthoDB" id="5983600at2759"/>
<evidence type="ECO:0000313" key="4">
    <source>
        <dbReference type="Ensembl" id="ENSLOCP00000013855.1"/>
    </source>
</evidence>
<feature type="compositionally biased region" description="Basic and acidic residues" evidence="1">
    <location>
        <begin position="123"/>
        <end position="142"/>
    </location>
</feature>
<dbReference type="PANTHER" id="PTHR21845">
    <property type="entry name" value="TRANSMEMBRANE ANCHOR PROTEIN 1"/>
    <property type="match status" value="1"/>
</dbReference>
<organism evidence="4 5">
    <name type="scientific">Lepisosteus oculatus</name>
    <name type="common">Spotted gar</name>
    <dbReference type="NCBI Taxonomy" id="7918"/>
    <lineage>
        <taxon>Eukaryota</taxon>
        <taxon>Metazoa</taxon>
        <taxon>Chordata</taxon>
        <taxon>Craniata</taxon>
        <taxon>Vertebrata</taxon>
        <taxon>Euteleostomi</taxon>
        <taxon>Actinopterygii</taxon>
        <taxon>Neopterygii</taxon>
        <taxon>Holostei</taxon>
        <taxon>Semionotiformes</taxon>
        <taxon>Lepisosteidae</taxon>
        <taxon>Lepisosteus</taxon>
    </lineage>
</organism>
<keyword evidence="2" id="KW-0472">Membrane</keyword>
<dbReference type="EMBL" id="AHAT01000266">
    <property type="status" value="NOT_ANNOTATED_CDS"/>
    <property type="molecule type" value="Genomic_DNA"/>
</dbReference>
<dbReference type="InParanoid" id="W5MZP6"/>
<keyword evidence="2" id="KW-0812">Transmembrane</keyword>
<dbReference type="OMA" id="EMNIPRQ"/>
<dbReference type="Proteomes" id="UP000018468">
    <property type="component" value="Linkage group LG10"/>
</dbReference>
<dbReference type="GeneTree" id="ENSGT00970000195796"/>
<feature type="compositionally biased region" description="Basic and acidic residues" evidence="1">
    <location>
        <begin position="62"/>
        <end position="105"/>
    </location>
</feature>
<evidence type="ECO:0000256" key="2">
    <source>
        <dbReference type="SAM" id="Phobius"/>
    </source>
</evidence>
<dbReference type="EMBL" id="AHAT01000265">
    <property type="status" value="NOT_ANNOTATED_CDS"/>
    <property type="molecule type" value="Genomic_DNA"/>
</dbReference>
<dbReference type="HOGENOM" id="CLU_117235_0_0_1"/>
<dbReference type="AlphaFoldDB" id="W5MZP6"/>
<dbReference type="Ensembl" id="ENSLOCT00000013884.1">
    <property type="protein sequence ID" value="ENSLOCP00000013855.1"/>
    <property type="gene ID" value="ENSLOCG00000011276.1"/>
</dbReference>
<proteinExistence type="predicted"/>
<keyword evidence="2" id="KW-1133">Transmembrane helix</keyword>
<keyword evidence="5" id="KW-1185">Reference proteome</keyword>
<feature type="transmembrane region" description="Helical" evidence="2">
    <location>
        <begin position="6"/>
        <end position="28"/>
    </location>
</feature>
<dbReference type="EMBL" id="AHAT01000268">
    <property type="status" value="NOT_ANNOTATED_CDS"/>
    <property type="molecule type" value="Genomic_DNA"/>
</dbReference>
<dbReference type="EMBL" id="AHAT01000267">
    <property type="status" value="NOT_ANNOTATED_CDS"/>
    <property type="molecule type" value="Genomic_DNA"/>
</dbReference>
<evidence type="ECO:0000259" key="3">
    <source>
        <dbReference type="Pfam" id="PF25473"/>
    </source>
</evidence>
<protein>
    <submittedName>
        <fullName evidence="4">Matrix remodeling associated 7</fullName>
    </submittedName>
</protein>